<reference evidence="1 3" key="1">
    <citation type="journal article" date="2017" name="Nature">
        <title>The sunflower genome provides insights into oil metabolism, flowering and Asterid evolution.</title>
        <authorList>
            <person name="Badouin H."/>
            <person name="Gouzy J."/>
            <person name="Grassa C.J."/>
            <person name="Murat F."/>
            <person name="Staton S.E."/>
            <person name="Cottret L."/>
            <person name="Lelandais-Briere C."/>
            <person name="Owens G.L."/>
            <person name="Carrere S."/>
            <person name="Mayjonade B."/>
            <person name="Legrand L."/>
            <person name="Gill N."/>
            <person name="Kane N.C."/>
            <person name="Bowers J.E."/>
            <person name="Hubner S."/>
            <person name="Bellec A."/>
            <person name="Berard A."/>
            <person name="Berges H."/>
            <person name="Blanchet N."/>
            <person name="Boniface M.C."/>
            <person name="Brunel D."/>
            <person name="Catrice O."/>
            <person name="Chaidir N."/>
            <person name="Claudel C."/>
            <person name="Donnadieu C."/>
            <person name="Faraut T."/>
            <person name="Fievet G."/>
            <person name="Helmstetter N."/>
            <person name="King M."/>
            <person name="Knapp S.J."/>
            <person name="Lai Z."/>
            <person name="Le Paslier M.C."/>
            <person name="Lippi Y."/>
            <person name="Lorenzon L."/>
            <person name="Mandel J.R."/>
            <person name="Marage G."/>
            <person name="Marchand G."/>
            <person name="Marquand E."/>
            <person name="Bret-Mestries E."/>
            <person name="Morien E."/>
            <person name="Nambeesan S."/>
            <person name="Nguyen T."/>
            <person name="Pegot-Espagnet P."/>
            <person name="Pouilly N."/>
            <person name="Raftis F."/>
            <person name="Sallet E."/>
            <person name="Schiex T."/>
            <person name="Thomas J."/>
            <person name="Vandecasteele C."/>
            <person name="Vares D."/>
            <person name="Vear F."/>
            <person name="Vautrin S."/>
            <person name="Crespi M."/>
            <person name="Mangin B."/>
            <person name="Burke J.M."/>
            <person name="Salse J."/>
            <person name="Munos S."/>
            <person name="Vincourt P."/>
            <person name="Rieseberg L.H."/>
            <person name="Langlade N.B."/>
        </authorList>
    </citation>
    <scope>NUCLEOTIDE SEQUENCE [LARGE SCALE GENOMIC DNA]</scope>
    <source>
        <strain evidence="3">cv. SF193</strain>
        <tissue evidence="1">Leaves</tissue>
    </source>
</reference>
<evidence type="ECO:0000313" key="2">
    <source>
        <dbReference type="EMBL" id="OTG28758.1"/>
    </source>
</evidence>
<gene>
    <name evidence="2" type="ORF">HannXRQ_Chr04g0114831</name>
    <name evidence="1" type="ORF">HanXRQr2_Chr04g0177361</name>
</gene>
<evidence type="ECO:0000313" key="3">
    <source>
        <dbReference type="Proteomes" id="UP000215914"/>
    </source>
</evidence>
<reference evidence="2" key="2">
    <citation type="submission" date="2017-02" db="EMBL/GenBank/DDBJ databases">
        <title>Sunflower complete genome.</title>
        <authorList>
            <person name="Langlade N."/>
            <person name="Munos S."/>
        </authorList>
    </citation>
    <scope>NUCLEOTIDE SEQUENCE [LARGE SCALE GENOMIC DNA]</scope>
    <source>
        <tissue evidence="2">Leaves</tissue>
    </source>
</reference>
<dbReference type="AlphaFoldDB" id="A0A251UZH6"/>
<accession>A0A251UZH6</accession>
<proteinExistence type="predicted"/>
<name>A0A251UZH6_HELAN</name>
<evidence type="ECO:0000313" key="1">
    <source>
        <dbReference type="EMBL" id="KAF5811086.1"/>
    </source>
</evidence>
<protein>
    <submittedName>
        <fullName evidence="2">Uncharacterized protein</fullName>
    </submittedName>
</protein>
<sequence length="78" mass="9024">MTEGFRNGQVFYGEEHKISAIISGDRRIGALPYPLRVFLPIYHRLERDPAIDSGRSNNEISVEPQKYVHTLEHNVRTM</sequence>
<dbReference type="InParanoid" id="A0A251UZH6"/>
<keyword evidence="3" id="KW-1185">Reference proteome</keyword>
<reference evidence="1" key="3">
    <citation type="submission" date="2020-06" db="EMBL/GenBank/DDBJ databases">
        <title>Helianthus annuus Genome sequencing and assembly Release 2.</title>
        <authorList>
            <person name="Gouzy J."/>
            <person name="Langlade N."/>
            <person name="Munos S."/>
        </authorList>
    </citation>
    <scope>NUCLEOTIDE SEQUENCE</scope>
    <source>
        <tissue evidence="1">Leaves</tissue>
    </source>
</reference>
<dbReference type="EMBL" id="CM007893">
    <property type="protein sequence ID" value="OTG28758.1"/>
    <property type="molecule type" value="Genomic_DNA"/>
</dbReference>
<dbReference type="Proteomes" id="UP000215914">
    <property type="component" value="Chromosome 4"/>
</dbReference>
<dbReference type="EMBL" id="MNCJ02000319">
    <property type="protein sequence ID" value="KAF5811086.1"/>
    <property type="molecule type" value="Genomic_DNA"/>
</dbReference>
<dbReference type="Gramene" id="mRNA:HanXRQr2_Chr04g0177361">
    <property type="protein sequence ID" value="mRNA:HanXRQr2_Chr04g0177361"/>
    <property type="gene ID" value="HanXRQr2_Chr04g0177361"/>
</dbReference>
<organism evidence="2 3">
    <name type="scientific">Helianthus annuus</name>
    <name type="common">Common sunflower</name>
    <dbReference type="NCBI Taxonomy" id="4232"/>
    <lineage>
        <taxon>Eukaryota</taxon>
        <taxon>Viridiplantae</taxon>
        <taxon>Streptophyta</taxon>
        <taxon>Embryophyta</taxon>
        <taxon>Tracheophyta</taxon>
        <taxon>Spermatophyta</taxon>
        <taxon>Magnoliopsida</taxon>
        <taxon>eudicotyledons</taxon>
        <taxon>Gunneridae</taxon>
        <taxon>Pentapetalae</taxon>
        <taxon>asterids</taxon>
        <taxon>campanulids</taxon>
        <taxon>Asterales</taxon>
        <taxon>Asteraceae</taxon>
        <taxon>Asteroideae</taxon>
        <taxon>Heliantheae alliance</taxon>
        <taxon>Heliantheae</taxon>
        <taxon>Helianthus</taxon>
    </lineage>
</organism>